<dbReference type="OrthoDB" id="1930760at2759"/>
<dbReference type="Pfam" id="PF01323">
    <property type="entry name" value="DSBA"/>
    <property type="match status" value="1"/>
</dbReference>
<dbReference type="SUPFAM" id="SSF52833">
    <property type="entry name" value="Thioredoxin-like"/>
    <property type="match status" value="1"/>
</dbReference>
<evidence type="ECO:0000259" key="1">
    <source>
        <dbReference type="Pfam" id="PF01323"/>
    </source>
</evidence>
<dbReference type="GeneID" id="25292385"/>
<name>A0A0D2H7F8_9EURO</name>
<dbReference type="GO" id="GO:0016491">
    <property type="term" value="F:oxidoreductase activity"/>
    <property type="evidence" value="ECO:0007669"/>
    <property type="project" value="InterPro"/>
</dbReference>
<feature type="domain" description="DSBA-like thioredoxin" evidence="1">
    <location>
        <begin position="6"/>
        <end position="222"/>
    </location>
</feature>
<keyword evidence="3" id="KW-1185">Reference proteome</keyword>
<evidence type="ECO:0000313" key="3">
    <source>
        <dbReference type="Proteomes" id="UP000053617"/>
    </source>
</evidence>
<reference evidence="2 3" key="1">
    <citation type="submission" date="2015-01" db="EMBL/GenBank/DDBJ databases">
        <title>The Genome Sequence of Rhinocladiella mackenzie CBS 650.93.</title>
        <authorList>
            <consortium name="The Broad Institute Genomics Platform"/>
            <person name="Cuomo C."/>
            <person name="de Hoog S."/>
            <person name="Gorbushina A."/>
            <person name="Stielow B."/>
            <person name="Teixiera M."/>
            <person name="Abouelleil A."/>
            <person name="Chapman S.B."/>
            <person name="Priest M."/>
            <person name="Young S.K."/>
            <person name="Wortman J."/>
            <person name="Nusbaum C."/>
            <person name="Birren B."/>
        </authorList>
    </citation>
    <scope>NUCLEOTIDE SEQUENCE [LARGE SCALE GENOMIC DNA]</scope>
    <source>
        <strain evidence="2 3">CBS 650.93</strain>
    </source>
</reference>
<dbReference type="InterPro" id="IPR001853">
    <property type="entry name" value="DSBA-like_thioredoxin_dom"/>
</dbReference>
<dbReference type="RefSeq" id="XP_013273474.1">
    <property type="nucleotide sequence ID" value="XM_013418020.1"/>
</dbReference>
<organism evidence="2 3">
    <name type="scientific">Rhinocladiella mackenziei CBS 650.93</name>
    <dbReference type="NCBI Taxonomy" id="1442369"/>
    <lineage>
        <taxon>Eukaryota</taxon>
        <taxon>Fungi</taxon>
        <taxon>Dikarya</taxon>
        <taxon>Ascomycota</taxon>
        <taxon>Pezizomycotina</taxon>
        <taxon>Eurotiomycetes</taxon>
        <taxon>Chaetothyriomycetidae</taxon>
        <taxon>Chaetothyriales</taxon>
        <taxon>Herpotrichiellaceae</taxon>
        <taxon>Rhinocladiella</taxon>
    </lineage>
</organism>
<dbReference type="PANTHER" id="PTHR13887:SF41">
    <property type="entry name" value="THIOREDOXIN SUPERFAMILY PROTEIN"/>
    <property type="match status" value="1"/>
</dbReference>
<dbReference type="Proteomes" id="UP000053617">
    <property type="component" value="Unassembled WGS sequence"/>
</dbReference>
<dbReference type="HOGENOM" id="CLU_069253_0_1_1"/>
<dbReference type="AlphaFoldDB" id="A0A0D2H7F8"/>
<dbReference type="EMBL" id="KN847477">
    <property type="protein sequence ID" value="KIX06338.1"/>
    <property type="molecule type" value="Genomic_DNA"/>
</dbReference>
<dbReference type="InterPro" id="IPR036249">
    <property type="entry name" value="Thioredoxin-like_sf"/>
</dbReference>
<dbReference type="VEuPathDB" id="FungiDB:Z518_04314"/>
<sequence length="249" mass="27946">MTNYNITITSDIVCPWCYIGHTRLSKAIAEHKKTYPDDKFHLKYLPFYLQPPPQLTSTNGPLPPPFPVASRPRREHYAAKFGPERAKQIEAMMIQTAAGEGLNFKFGGMTGVSRNGHRLVHWAQNHGGEEAQDKVMLGLWRRYFEQEVDITTLETLVEVGLEAGLGTKEEITAYLESGKDGEEVDRVAEEARMQGVNGVPNYEINDHWEISGAQDPLAFRKLFQRWKEMETKGQVPAVATKAANGNGCL</sequence>
<evidence type="ECO:0000313" key="2">
    <source>
        <dbReference type="EMBL" id="KIX06338.1"/>
    </source>
</evidence>
<dbReference type="PANTHER" id="PTHR13887">
    <property type="entry name" value="GLUTATHIONE S-TRANSFERASE KAPPA"/>
    <property type="match status" value="1"/>
</dbReference>
<protein>
    <recommendedName>
        <fullName evidence="1">DSBA-like thioredoxin domain-containing protein</fullName>
    </recommendedName>
</protein>
<dbReference type="Gene3D" id="3.40.30.10">
    <property type="entry name" value="Glutaredoxin"/>
    <property type="match status" value="1"/>
</dbReference>
<accession>A0A0D2H7F8</accession>
<proteinExistence type="predicted"/>
<dbReference type="CDD" id="cd03024">
    <property type="entry name" value="DsbA_FrnE"/>
    <property type="match status" value="1"/>
</dbReference>
<gene>
    <name evidence="2" type="ORF">Z518_04314</name>
</gene>